<evidence type="ECO:0000313" key="1">
    <source>
        <dbReference type="EMBL" id="ADO69125.1"/>
    </source>
</evidence>
<evidence type="ECO:0000313" key="2">
    <source>
        <dbReference type="Proteomes" id="UP000001351"/>
    </source>
</evidence>
<proteinExistence type="predicted"/>
<dbReference type="Proteomes" id="UP000001351">
    <property type="component" value="Chromosome"/>
</dbReference>
<keyword evidence="2" id="KW-1185">Reference proteome</keyword>
<reference evidence="1 2" key="1">
    <citation type="journal article" date="2011" name="Mol. Biol. Evol.">
        <title>Comparative genomic analysis of fruiting body formation in Myxococcales.</title>
        <authorList>
            <person name="Huntley S."/>
            <person name="Hamann N."/>
            <person name="Wegener-Feldbrugge S."/>
            <person name="Treuner-Lange A."/>
            <person name="Kube M."/>
            <person name="Reinhardt R."/>
            <person name="Klages S."/>
            <person name="Muller R."/>
            <person name="Ronning C.M."/>
            <person name="Nierman W.C."/>
            <person name="Sogaard-Andersen L."/>
        </authorList>
    </citation>
    <scope>NUCLEOTIDE SEQUENCE [LARGE SCALE GENOMIC DNA]</scope>
    <source>
        <strain evidence="1 2">DW4/3-1</strain>
    </source>
</reference>
<dbReference type="EMBL" id="CP002271">
    <property type="protein sequence ID" value="ADO69125.1"/>
    <property type="molecule type" value="Genomic_DNA"/>
</dbReference>
<dbReference type="RefSeq" id="WP_013374622.1">
    <property type="nucleotide sequence ID" value="NC_014623.1"/>
</dbReference>
<gene>
    <name evidence="1" type="ordered locus">STAUR_1321</name>
</gene>
<accession>E3FJ30</accession>
<dbReference type="KEGG" id="sur:STAUR_1321"/>
<protein>
    <submittedName>
        <fullName evidence="1">Uncharacterized protein</fullName>
    </submittedName>
</protein>
<sequence length="928" mass="104892">MNSNSTPKPSLANAITDFASRIDPLAPGAEHLLEAINRIPLTVGEAKWSEEVSILSALTYYTPKSYQQERLLWGNLLRNALAEWSGPEALQTALRFFCAMCTSPSGTGFFFDANGQSIMQYRALRKPDSEQKTHQLVKLLAYLTGKNDVLGIPLSDFSSLWLQEAALDWFFMLGRQKGLWFVPNRIKSFFKQVPGCHRWEAVAWLAWLSSENRDSDLTDKLQYGRLLSSIFRIVERVGEGLSKSEISIAVHFGLTKFEDLPLDKALLKFVQLTLLIHAGAQNLEEAFVRSLRRVLCDVPELAGSAACMLYSKTNHLNPVHHIARDILQEPLPPEWEHYKSFYLINRAFLGYHLKDPSFVPSREWAIACTKQDMPPLSRFIGFAASGIWPEAILNSEGVVEQSADIFSLAPNSLARKLVDWADKVRERIKELAEQMLAGTRSWATLLLEFNQFSPPPDCPEYLHPKGIDFLEVCLRMAFTLETVHPVPRSIMEQFLNGIVECARREDAYVSMLAALESYSRSSELIASKWLQQINKRMQPNPTHGGLFDRYRTRLRNWWKRWEAHRELAACTAWIERIKALPMEALQSQVSSVSPSKVLRLLPKHSTVTYCIPQEHGEFFLLSAVRARWHIRYSFAKCLLDRDAFLEYEAWLSMKNRSSYELANEDTLFPKAEIRYFESVVKPLASVLAQVGPNAPFSYVPCLSVLAAMEKNYRAGIPPSVPARTLIEPLKNLESRHYPDVVTAVLSFKVCEERDGTLVTEFPRVPLFEHSKHLHAQANPSLLHWLRHNFFPAAQTLGLVGCRALQSFPKGIGQQTLMWEAIAVGFSGIFGSVVGFFEFSKQELIDGLEFKEGIDQEPPTSATLQEAALRHMTKHRPGQRMLGHLGAAEVSQGIVWPLKDRVNLIAGGGFVGAIPTSHLAYILKFRSEP</sequence>
<name>E3FJ30_STIAD</name>
<organism evidence="1 2">
    <name type="scientific">Stigmatella aurantiaca (strain DW4/3-1)</name>
    <dbReference type="NCBI Taxonomy" id="378806"/>
    <lineage>
        <taxon>Bacteria</taxon>
        <taxon>Pseudomonadati</taxon>
        <taxon>Myxococcota</taxon>
        <taxon>Myxococcia</taxon>
        <taxon>Myxococcales</taxon>
        <taxon>Cystobacterineae</taxon>
        <taxon>Archangiaceae</taxon>
        <taxon>Stigmatella</taxon>
    </lineage>
</organism>
<dbReference type="HOGENOM" id="CLU_314931_0_0_7"/>
<dbReference type="AlphaFoldDB" id="E3FJ30"/>